<name>A0AAP0I6B0_9MAGN</name>
<sequence>MADQQEQMCYERRHDGEESINKNVEGYGDDQVKERGIFDVLGGKKEEEPNSGYDHEVISTKFEKTYMGSDEGLERGEKPSSTEKLHRSLSTSSTSVSRHIFGKKSQVTERKVRDETRARRRRRRKQEYSKMLLMFIVMSITSKIRRP</sequence>
<comment type="caution">
    <text evidence="2">The sequence shown here is derived from an EMBL/GenBank/DDBJ whole genome shotgun (WGS) entry which is preliminary data.</text>
</comment>
<dbReference type="Proteomes" id="UP001417504">
    <property type="component" value="Unassembled WGS sequence"/>
</dbReference>
<evidence type="ECO:0000313" key="3">
    <source>
        <dbReference type="Proteomes" id="UP001417504"/>
    </source>
</evidence>
<dbReference type="AlphaFoldDB" id="A0AAP0I6B0"/>
<gene>
    <name evidence="2" type="ORF">Sjap_017455</name>
</gene>
<organism evidence="2 3">
    <name type="scientific">Stephania japonica</name>
    <dbReference type="NCBI Taxonomy" id="461633"/>
    <lineage>
        <taxon>Eukaryota</taxon>
        <taxon>Viridiplantae</taxon>
        <taxon>Streptophyta</taxon>
        <taxon>Embryophyta</taxon>
        <taxon>Tracheophyta</taxon>
        <taxon>Spermatophyta</taxon>
        <taxon>Magnoliopsida</taxon>
        <taxon>Ranunculales</taxon>
        <taxon>Menispermaceae</taxon>
        <taxon>Menispermoideae</taxon>
        <taxon>Cissampelideae</taxon>
        <taxon>Stephania</taxon>
    </lineage>
</organism>
<reference evidence="2 3" key="1">
    <citation type="submission" date="2024-01" db="EMBL/GenBank/DDBJ databases">
        <title>Genome assemblies of Stephania.</title>
        <authorList>
            <person name="Yang L."/>
        </authorList>
    </citation>
    <scope>NUCLEOTIDE SEQUENCE [LARGE SCALE GENOMIC DNA]</scope>
    <source>
        <strain evidence="2">QJT</strain>
        <tissue evidence="2">Leaf</tissue>
    </source>
</reference>
<dbReference type="EMBL" id="JBBNAE010000007">
    <property type="protein sequence ID" value="KAK9109395.1"/>
    <property type="molecule type" value="Genomic_DNA"/>
</dbReference>
<feature type="compositionally biased region" description="Low complexity" evidence="1">
    <location>
        <begin position="88"/>
        <end position="99"/>
    </location>
</feature>
<feature type="region of interest" description="Disordered" evidence="1">
    <location>
        <begin position="67"/>
        <end position="125"/>
    </location>
</feature>
<feature type="compositionally biased region" description="Basic and acidic residues" evidence="1">
    <location>
        <begin position="106"/>
        <end position="117"/>
    </location>
</feature>
<evidence type="ECO:0000313" key="2">
    <source>
        <dbReference type="EMBL" id="KAK9109395.1"/>
    </source>
</evidence>
<feature type="compositionally biased region" description="Basic and acidic residues" evidence="1">
    <location>
        <begin position="72"/>
        <end position="86"/>
    </location>
</feature>
<evidence type="ECO:0000256" key="1">
    <source>
        <dbReference type="SAM" id="MobiDB-lite"/>
    </source>
</evidence>
<feature type="compositionally biased region" description="Basic and acidic residues" evidence="1">
    <location>
        <begin position="9"/>
        <end position="20"/>
    </location>
</feature>
<feature type="region of interest" description="Disordered" evidence="1">
    <location>
        <begin position="1"/>
        <end position="28"/>
    </location>
</feature>
<keyword evidence="3" id="KW-1185">Reference proteome</keyword>
<accession>A0AAP0I6B0</accession>
<proteinExistence type="predicted"/>
<protein>
    <submittedName>
        <fullName evidence="2">Uncharacterized protein</fullName>
    </submittedName>
</protein>